<feature type="domain" description="Response regulatory" evidence="4">
    <location>
        <begin position="10"/>
        <end position="126"/>
    </location>
</feature>
<sequence length="127" mass="14131">MAATEEPKIKVLIIEDDVFMGELLMRALDRAGFEVIIAKTGGEGLTKFQETRPHVILLDLLLPDENGLEALRKIRRSEGGPAVKVIVLSNLSRESNFEEAQRLGALDYLVKVNFSLDEIIAKIRSVL</sequence>
<dbReference type="Proteomes" id="UP000178510">
    <property type="component" value="Unassembled WGS sequence"/>
</dbReference>
<dbReference type="PANTHER" id="PTHR44591">
    <property type="entry name" value="STRESS RESPONSE REGULATOR PROTEIN 1"/>
    <property type="match status" value="1"/>
</dbReference>
<reference evidence="5 6" key="1">
    <citation type="journal article" date="2016" name="Nat. Commun.">
        <title>Thousands of microbial genomes shed light on interconnected biogeochemical processes in an aquifer system.</title>
        <authorList>
            <person name="Anantharaman K."/>
            <person name="Brown C.T."/>
            <person name="Hug L.A."/>
            <person name="Sharon I."/>
            <person name="Castelle C.J."/>
            <person name="Probst A.J."/>
            <person name="Thomas B.C."/>
            <person name="Singh A."/>
            <person name="Wilkins M.J."/>
            <person name="Karaoz U."/>
            <person name="Brodie E.L."/>
            <person name="Williams K.H."/>
            <person name="Hubbard S.S."/>
            <person name="Banfield J.F."/>
        </authorList>
    </citation>
    <scope>NUCLEOTIDE SEQUENCE [LARGE SCALE GENOMIC DNA]</scope>
</reference>
<dbReference type="InterPro" id="IPR050595">
    <property type="entry name" value="Bact_response_regulator"/>
</dbReference>
<organism evidence="5 6">
    <name type="scientific">Candidatus Sungbacteria bacterium RIFCSPHIGHO2_02_FULL_52_23</name>
    <dbReference type="NCBI Taxonomy" id="1802274"/>
    <lineage>
        <taxon>Bacteria</taxon>
        <taxon>Candidatus Sungiibacteriota</taxon>
    </lineage>
</organism>
<dbReference type="EMBL" id="MHQM01000034">
    <property type="protein sequence ID" value="OHA03005.1"/>
    <property type="molecule type" value="Genomic_DNA"/>
</dbReference>
<dbReference type="SMART" id="SM00448">
    <property type="entry name" value="REC"/>
    <property type="match status" value="1"/>
</dbReference>
<evidence type="ECO:0000256" key="3">
    <source>
        <dbReference type="PROSITE-ProRule" id="PRU00169"/>
    </source>
</evidence>
<dbReference type="CDD" id="cd17574">
    <property type="entry name" value="REC_OmpR"/>
    <property type="match status" value="1"/>
</dbReference>
<dbReference type="Pfam" id="PF00072">
    <property type="entry name" value="Response_reg"/>
    <property type="match status" value="1"/>
</dbReference>
<evidence type="ECO:0000313" key="5">
    <source>
        <dbReference type="EMBL" id="OHA03005.1"/>
    </source>
</evidence>
<dbReference type="STRING" id="1802274.A3J58_02190"/>
<dbReference type="PANTHER" id="PTHR44591:SF14">
    <property type="entry name" value="PROTEIN PILG"/>
    <property type="match status" value="1"/>
</dbReference>
<accession>A0A1G2KU56</accession>
<dbReference type="Gene3D" id="3.40.50.2300">
    <property type="match status" value="1"/>
</dbReference>
<dbReference type="InterPro" id="IPR001789">
    <property type="entry name" value="Sig_transdc_resp-reg_receiver"/>
</dbReference>
<dbReference type="InterPro" id="IPR011006">
    <property type="entry name" value="CheY-like_superfamily"/>
</dbReference>
<proteinExistence type="predicted"/>
<dbReference type="GO" id="GO:0000160">
    <property type="term" value="P:phosphorelay signal transduction system"/>
    <property type="evidence" value="ECO:0007669"/>
    <property type="project" value="UniProtKB-KW"/>
</dbReference>
<keyword evidence="1 3" id="KW-0597">Phosphoprotein</keyword>
<evidence type="ECO:0000259" key="4">
    <source>
        <dbReference type="PROSITE" id="PS50110"/>
    </source>
</evidence>
<comment type="caution">
    <text evidence="5">The sequence shown here is derived from an EMBL/GenBank/DDBJ whole genome shotgun (WGS) entry which is preliminary data.</text>
</comment>
<evidence type="ECO:0000256" key="1">
    <source>
        <dbReference type="ARBA" id="ARBA00022553"/>
    </source>
</evidence>
<gene>
    <name evidence="5" type="ORF">A3J58_02190</name>
</gene>
<evidence type="ECO:0000256" key="2">
    <source>
        <dbReference type="ARBA" id="ARBA00023012"/>
    </source>
</evidence>
<dbReference type="AlphaFoldDB" id="A0A1G2KU56"/>
<evidence type="ECO:0000313" key="6">
    <source>
        <dbReference type="Proteomes" id="UP000178510"/>
    </source>
</evidence>
<name>A0A1G2KU56_9BACT</name>
<keyword evidence="2" id="KW-0902">Two-component regulatory system</keyword>
<dbReference type="SUPFAM" id="SSF52172">
    <property type="entry name" value="CheY-like"/>
    <property type="match status" value="1"/>
</dbReference>
<protein>
    <recommendedName>
        <fullName evidence="4">Response regulatory domain-containing protein</fullName>
    </recommendedName>
</protein>
<dbReference type="PROSITE" id="PS50110">
    <property type="entry name" value="RESPONSE_REGULATORY"/>
    <property type="match status" value="1"/>
</dbReference>
<feature type="modified residue" description="4-aspartylphosphate" evidence="3">
    <location>
        <position position="59"/>
    </location>
</feature>